<keyword evidence="12" id="KW-0810">Translation regulation</keyword>
<comment type="subcellular location">
    <subcellularLocation>
        <location evidence="2">Cytoplasm</location>
        <location evidence="2">Cytoskeleton</location>
    </subcellularLocation>
    <subcellularLocation>
        <location evidence="3">Cytoplasm</location>
        <location evidence="3">Cytosol</location>
    </subcellularLocation>
    <subcellularLocation>
        <location evidence="1">Nucleus</location>
    </subcellularLocation>
</comment>
<dbReference type="GO" id="GO:0005829">
    <property type="term" value="C:cytosol"/>
    <property type="evidence" value="ECO:0007669"/>
    <property type="project" value="UniProtKB-SubCell"/>
</dbReference>
<dbReference type="GO" id="GO:0006096">
    <property type="term" value="P:glycolytic process"/>
    <property type="evidence" value="ECO:0007669"/>
    <property type="project" value="UniProtKB-KW"/>
</dbReference>
<keyword evidence="17" id="KW-0539">Nucleus</keyword>
<dbReference type="Gene3D" id="3.40.50.720">
    <property type="entry name" value="NAD(P)-binding Rossmann-like Domain"/>
    <property type="match status" value="1"/>
</dbReference>
<evidence type="ECO:0000256" key="13">
    <source>
        <dbReference type="ARBA" id="ARBA00023002"/>
    </source>
</evidence>
<evidence type="ECO:0000256" key="20">
    <source>
        <dbReference type="ARBA" id="ARBA00047698"/>
    </source>
</evidence>
<dbReference type="InterPro" id="IPR020829">
    <property type="entry name" value="GlycerAld_3-P_DH_cat"/>
</dbReference>
<dbReference type="GO" id="GO:0006915">
    <property type="term" value="P:apoptotic process"/>
    <property type="evidence" value="ECO:0007669"/>
    <property type="project" value="UniProtKB-KW"/>
</dbReference>
<keyword evidence="13" id="KW-0560">Oxidoreductase</keyword>
<evidence type="ECO:0000256" key="14">
    <source>
        <dbReference type="ARBA" id="ARBA00023027"/>
    </source>
</evidence>
<comment type="similarity">
    <text evidence="5">Belongs to the glyceraldehyde-3-phosphate dehydrogenase family.</text>
</comment>
<evidence type="ECO:0000256" key="12">
    <source>
        <dbReference type="ARBA" id="ARBA00022845"/>
    </source>
</evidence>
<dbReference type="InterPro" id="IPR020831">
    <property type="entry name" value="GlycerAld/Erythrose_P_DH"/>
</dbReference>
<comment type="catalytic activity">
    <reaction evidence="20">
        <text>D-glyceraldehyde 3-phosphate + phosphate + NAD(+) = (2R)-3-phospho-glyceroyl phosphate + NADH + H(+)</text>
        <dbReference type="Rhea" id="RHEA:10300"/>
        <dbReference type="ChEBI" id="CHEBI:15378"/>
        <dbReference type="ChEBI" id="CHEBI:43474"/>
        <dbReference type="ChEBI" id="CHEBI:57540"/>
        <dbReference type="ChEBI" id="CHEBI:57604"/>
        <dbReference type="ChEBI" id="CHEBI:57945"/>
        <dbReference type="ChEBI" id="CHEBI:59776"/>
        <dbReference type="EC" id="1.2.1.12"/>
    </reaction>
</comment>
<evidence type="ECO:0000256" key="2">
    <source>
        <dbReference type="ARBA" id="ARBA00004245"/>
    </source>
</evidence>
<accession>A0A811Z6Z9</accession>
<reference evidence="23" key="1">
    <citation type="submission" date="2020-12" db="EMBL/GenBank/DDBJ databases">
        <authorList>
            <consortium name="Molecular Ecology Group"/>
        </authorList>
    </citation>
    <scope>NUCLEOTIDE SEQUENCE</scope>
    <source>
        <strain evidence="23">TBG_1078</strain>
    </source>
</reference>
<dbReference type="Gene3D" id="3.30.360.10">
    <property type="entry name" value="Dihydrodipicolinate Reductase, domain 2"/>
    <property type="match status" value="1"/>
</dbReference>
<evidence type="ECO:0000256" key="6">
    <source>
        <dbReference type="ARBA" id="ARBA00013119"/>
    </source>
</evidence>
<dbReference type="GO" id="GO:0005634">
    <property type="term" value="C:nucleus"/>
    <property type="evidence" value="ECO:0007669"/>
    <property type="project" value="UniProtKB-SubCell"/>
</dbReference>
<evidence type="ECO:0000313" key="24">
    <source>
        <dbReference type="Proteomes" id="UP000645828"/>
    </source>
</evidence>
<evidence type="ECO:0000256" key="18">
    <source>
        <dbReference type="ARBA" id="ARBA00031890"/>
    </source>
</evidence>
<evidence type="ECO:0000256" key="19">
    <source>
        <dbReference type="ARBA" id="ARBA00046997"/>
    </source>
</evidence>
<keyword evidence="9" id="KW-0808">Transferase</keyword>
<dbReference type="GO" id="GO:0005856">
    <property type="term" value="C:cytoskeleton"/>
    <property type="evidence" value="ECO:0007669"/>
    <property type="project" value="UniProtKB-SubCell"/>
</dbReference>
<evidence type="ECO:0000256" key="21">
    <source>
        <dbReference type="ARBA" id="ARBA00048005"/>
    </source>
</evidence>
<dbReference type="GO" id="GO:0006417">
    <property type="term" value="P:regulation of translation"/>
    <property type="evidence" value="ECO:0007669"/>
    <property type="project" value="UniProtKB-KW"/>
</dbReference>
<proteinExistence type="inferred from homology"/>
<evidence type="ECO:0000256" key="11">
    <source>
        <dbReference type="ARBA" id="ARBA00022799"/>
    </source>
</evidence>
<keyword evidence="8" id="KW-0963">Cytoplasm</keyword>
<keyword evidence="16" id="KW-0206">Cytoskeleton</keyword>
<evidence type="ECO:0000256" key="7">
    <source>
        <dbReference type="ARBA" id="ARBA00021022"/>
    </source>
</evidence>
<evidence type="ECO:0000313" key="23">
    <source>
        <dbReference type="EMBL" id="CAD7684691.1"/>
    </source>
</evidence>
<evidence type="ECO:0000256" key="5">
    <source>
        <dbReference type="ARBA" id="ARBA00007406"/>
    </source>
</evidence>
<dbReference type="GO" id="GO:0016740">
    <property type="term" value="F:transferase activity"/>
    <property type="evidence" value="ECO:0007669"/>
    <property type="project" value="UniProtKB-KW"/>
</dbReference>
<keyword evidence="10" id="KW-0053">Apoptosis</keyword>
<dbReference type="AlphaFoldDB" id="A0A811Z6Z9"/>
<sequence length="153" mass="16919">MNHEKYDNSLKIIKNTSCTTICLAPLAKVIHDSFESSGDSGSQPMPSLPPKRLWMAPLGSCGVMAKGLPRTSSLLLLVLLRTSKTKDDIKKVVKQASKVSLKDFLGYTEDQIVSYNFNSNAHASTFDAGACIALNDHFVKLVSWYDNEFDYIN</sequence>
<dbReference type="GO" id="GO:0004365">
    <property type="term" value="F:glyceraldehyde-3-phosphate dehydrogenase (NAD+) (phosphorylating) activity"/>
    <property type="evidence" value="ECO:0007669"/>
    <property type="project" value="UniProtKB-EC"/>
</dbReference>
<evidence type="ECO:0000256" key="16">
    <source>
        <dbReference type="ARBA" id="ARBA00023212"/>
    </source>
</evidence>
<comment type="subunit">
    <text evidence="19">Homotetramer. Interacts with TPPP; the interaction is direct. Interacts (when S-nitrosylated) with SIAH1; leading to nuclear translocation. Interacts with RILPL1/GOSPEL, leading to prevent the interaction between GAPDH and SIAH1 and prevent nuclear translocation. Interacts with CHP1; the interaction increases the binding of CHP1 with microtubules. Associates with microtubules. Interacts with EIF1AD, USP25, PRKCI and WARS1. Interacts with phosphorylated RPL13A; inhibited by oxidatively-modified low-densitity lipoprotein (LDL(ox)). Component of the GAIT complex. Interacts with FKBP6; leading to inhibit GAPDH catalytic activity. Interacts with TRAF2, promoting TRAF2 ubiquitination. Interacts with TRAF3, promoting TRAF3 ubiquitination.</text>
</comment>
<evidence type="ECO:0000256" key="3">
    <source>
        <dbReference type="ARBA" id="ARBA00004514"/>
    </source>
</evidence>
<dbReference type="PANTHER" id="PTHR10836:SF111">
    <property type="entry name" value="GLYCERALDEHYDE-3-PHOSPHATE DEHYDROGENASE"/>
    <property type="match status" value="1"/>
</dbReference>
<dbReference type="Pfam" id="PF02800">
    <property type="entry name" value="Gp_dh_C"/>
    <property type="match status" value="1"/>
</dbReference>
<comment type="catalytic activity">
    <reaction evidence="21">
        <text>S-nitroso-L-cysteinyl-[GAPDH] + L-cysteinyl-[protein] = L-cysteinyl-[GAPDH] + S-nitroso-L-cysteinyl-[protein]</text>
        <dbReference type="Rhea" id="RHEA:66684"/>
        <dbReference type="Rhea" id="RHEA-COMP:10131"/>
        <dbReference type="Rhea" id="RHEA-COMP:17089"/>
        <dbReference type="Rhea" id="RHEA-COMP:17090"/>
        <dbReference type="Rhea" id="RHEA-COMP:17091"/>
        <dbReference type="ChEBI" id="CHEBI:29950"/>
        <dbReference type="ChEBI" id="CHEBI:149494"/>
    </reaction>
    <physiologicalReaction direction="left-to-right" evidence="21">
        <dbReference type="Rhea" id="RHEA:66685"/>
    </physiologicalReaction>
</comment>
<dbReference type="Proteomes" id="UP000645828">
    <property type="component" value="Unassembled WGS sequence"/>
</dbReference>
<evidence type="ECO:0000256" key="4">
    <source>
        <dbReference type="ARBA" id="ARBA00004869"/>
    </source>
</evidence>
<evidence type="ECO:0000259" key="22">
    <source>
        <dbReference type="Pfam" id="PF02800"/>
    </source>
</evidence>
<comment type="caution">
    <text evidence="23">The sequence shown here is derived from an EMBL/GenBank/DDBJ whole genome shotgun (WGS) entry which is preliminary data.</text>
</comment>
<dbReference type="PANTHER" id="PTHR10836">
    <property type="entry name" value="GLYCERALDEHYDE 3-PHOSPHATE DEHYDROGENASE"/>
    <property type="match status" value="1"/>
</dbReference>
<evidence type="ECO:0000256" key="15">
    <source>
        <dbReference type="ARBA" id="ARBA00023152"/>
    </source>
</evidence>
<evidence type="ECO:0000256" key="1">
    <source>
        <dbReference type="ARBA" id="ARBA00004123"/>
    </source>
</evidence>
<evidence type="ECO:0000256" key="9">
    <source>
        <dbReference type="ARBA" id="ARBA00022679"/>
    </source>
</evidence>
<evidence type="ECO:0000256" key="17">
    <source>
        <dbReference type="ARBA" id="ARBA00023242"/>
    </source>
</evidence>
<keyword evidence="14" id="KW-0520">NAD</keyword>
<comment type="pathway">
    <text evidence="4">Carbohydrate degradation; glycolysis; pyruvate from D-glyceraldehyde 3-phosphate: step 1/5.</text>
</comment>
<dbReference type="EC" id="1.2.1.12" evidence="6"/>
<keyword evidence="24" id="KW-1185">Reference proteome</keyword>
<dbReference type="EMBL" id="CAJHUB010000759">
    <property type="protein sequence ID" value="CAD7684691.1"/>
    <property type="molecule type" value="Genomic_DNA"/>
</dbReference>
<gene>
    <name evidence="23" type="ORF">NYPRO_LOCUS17484</name>
</gene>
<dbReference type="SUPFAM" id="SSF55347">
    <property type="entry name" value="Glyceraldehyde-3-phosphate dehydrogenase-like, C-terminal domain"/>
    <property type="match status" value="1"/>
</dbReference>
<evidence type="ECO:0000256" key="8">
    <source>
        <dbReference type="ARBA" id="ARBA00022490"/>
    </source>
</evidence>
<protein>
    <recommendedName>
        <fullName evidence="7">Glyceraldehyde-3-phosphate dehydrogenase</fullName>
        <ecNumber evidence="6">1.2.1.12</ecNumber>
    </recommendedName>
    <alternativeName>
        <fullName evidence="18">Peptidyl-cysteine S-nitrosylase GAPDH</fullName>
    </alternativeName>
</protein>
<organism evidence="23 24">
    <name type="scientific">Nyctereutes procyonoides</name>
    <name type="common">Raccoon dog</name>
    <name type="synonym">Canis procyonoides</name>
    <dbReference type="NCBI Taxonomy" id="34880"/>
    <lineage>
        <taxon>Eukaryota</taxon>
        <taxon>Metazoa</taxon>
        <taxon>Chordata</taxon>
        <taxon>Craniata</taxon>
        <taxon>Vertebrata</taxon>
        <taxon>Euteleostomi</taxon>
        <taxon>Mammalia</taxon>
        <taxon>Eutheria</taxon>
        <taxon>Laurasiatheria</taxon>
        <taxon>Carnivora</taxon>
        <taxon>Caniformia</taxon>
        <taxon>Canidae</taxon>
        <taxon>Nyctereutes</taxon>
    </lineage>
</organism>
<name>A0A811Z6Z9_NYCPR</name>
<evidence type="ECO:0000256" key="10">
    <source>
        <dbReference type="ARBA" id="ARBA00022703"/>
    </source>
</evidence>
<feature type="domain" description="Glyceraldehyde 3-phosphate dehydrogenase catalytic" evidence="22">
    <location>
        <begin position="72"/>
        <end position="145"/>
    </location>
</feature>
<keyword evidence="11" id="KW-0702">S-nitrosylation</keyword>
<keyword evidence="15" id="KW-0324">Glycolysis</keyword>